<dbReference type="PANTHER" id="PTHR33308">
    <property type="entry name" value="PEPTIDOGLYCAN HYDROLASE FLGJ"/>
    <property type="match status" value="1"/>
</dbReference>
<comment type="subcellular location">
    <subcellularLocation>
        <location evidence="2">Periplasm</location>
    </subcellularLocation>
</comment>
<dbReference type="GO" id="GO:0004040">
    <property type="term" value="F:amidase activity"/>
    <property type="evidence" value="ECO:0007669"/>
    <property type="project" value="InterPro"/>
</dbReference>
<dbReference type="RefSeq" id="WP_144325531.1">
    <property type="nucleotide sequence ID" value="NZ_VJNA01000011.1"/>
</dbReference>
<evidence type="ECO:0000313" key="13">
    <source>
        <dbReference type="Proteomes" id="UP000318554"/>
    </source>
</evidence>
<keyword evidence="7 12" id="KW-0378">Hydrolase</keyword>
<dbReference type="NCBIfam" id="TIGR02541">
    <property type="entry name" value="flagell_FlgJ"/>
    <property type="match status" value="1"/>
</dbReference>
<dbReference type="Gene3D" id="2.10.70.40">
    <property type="entry name" value="peptidoglycan hydrolase"/>
    <property type="match status" value="1"/>
</dbReference>
<dbReference type="GO" id="GO:0071555">
    <property type="term" value="P:cell wall organization"/>
    <property type="evidence" value="ECO:0007669"/>
    <property type="project" value="UniProtKB-KW"/>
</dbReference>
<evidence type="ECO:0000256" key="9">
    <source>
        <dbReference type="ARBA" id="ARBA00023316"/>
    </source>
</evidence>
<dbReference type="GO" id="GO:0044780">
    <property type="term" value="P:bacterial-type flagellum assembly"/>
    <property type="evidence" value="ECO:0007669"/>
    <property type="project" value="InterPro"/>
</dbReference>
<name>A0A554WP72_9BURK</name>
<dbReference type="OrthoDB" id="289937at2"/>
<keyword evidence="8 12" id="KW-0326">Glycosidase</keyword>
<evidence type="ECO:0000259" key="11">
    <source>
        <dbReference type="SMART" id="SM00047"/>
    </source>
</evidence>
<keyword evidence="13" id="KW-1185">Reference proteome</keyword>
<evidence type="ECO:0000313" key="12">
    <source>
        <dbReference type="EMBL" id="TSE25380.1"/>
    </source>
</evidence>
<reference evidence="12 13" key="1">
    <citation type="submission" date="2019-07" db="EMBL/GenBank/DDBJ databases">
        <title>Tepidimonas aquatica CLN-1 draft genome.</title>
        <authorList>
            <person name="Da Costa M.S."/>
            <person name="Froufe H.J.C."/>
            <person name="Egas C."/>
            <person name="Albuquerque L."/>
        </authorList>
    </citation>
    <scope>NUCLEOTIDE SEQUENCE [LARGE SCALE GENOMIC DNA]</scope>
    <source>
        <strain evidence="12 13">CLN-1</strain>
    </source>
</reference>
<dbReference type="InterPro" id="IPR013377">
    <property type="entry name" value="FlgJ"/>
</dbReference>
<evidence type="ECO:0000256" key="5">
    <source>
        <dbReference type="ARBA" id="ARBA00013433"/>
    </source>
</evidence>
<dbReference type="Pfam" id="PF01832">
    <property type="entry name" value="Glucosaminidase"/>
    <property type="match status" value="1"/>
</dbReference>
<evidence type="ECO:0000256" key="2">
    <source>
        <dbReference type="ARBA" id="ARBA00004418"/>
    </source>
</evidence>
<dbReference type="FunFam" id="2.10.70.40:FF:000001">
    <property type="entry name" value="Flagellar assembly peptidoglycan hydrolase FlgJ"/>
    <property type="match status" value="1"/>
</dbReference>
<comment type="caution">
    <text evidence="12">The sequence shown here is derived from an EMBL/GenBank/DDBJ whole genome shotgun (WGS) entry which is preliminary data.</text>
</comment>
<dbReference type="Pfam" id="PF10135">
    <property type="entry name" value="Rod-binding"/>
    <property type="match status" value="1"/>
</dbReference>
<dbReference type="InterPro" id="IPR019301">
    <property type="entry name" value="Flagellar_prot_FlgJ_N"/>
</dbReference>
<dbReference type="AlphaFoldDB" id="A0A554WP72"/>
<gene>
    <name evidence="12" type="primary">flgJ</name>
    <name evidence="12" type="ORF">Taqua_01124</name>
</gene>
<dbReference type="Proteomes" id="UP000318554">
    <property type="component" value="Unassembled WGS sequence"/>
</dbReference>
<evidence type="ECO:0000256" key="10">
    <source>
        <dbReference type="ARBA" id="ARBA00030835"/>
    </source>
</evidence>
<evidence type="ECO:0000256" key="7">
    <source>
        <dbReference type="ARBA" id="ARBA00022801"/>
    </source>
</evidence>
<organism evidence="12 13">
    <name type="scientific">Tepidimonas aquatica</name>
    <dbReference type="NCBI Taxonomy" id="247482"/>
    <lineage>
        <taxon>Bacteria</taxon>
        <taxon>Pseudomonadati</taxon>
        <taxon>Pseudomonadota</taxon>
        <taxon>Betaproteobacteria</taxon>
        <taxon>Burkholderiales</taxon>
        <taxon>Tepidimonas</taxon>
    </lineage>
</organism>
<dbReference type="GO" id="GO:0042597">
    <property type="term" value="C:periplasmic space"/>
    <property type="evidence" value="ECO:0007669"/>
    <property type="project" value="UniProtKB-SubCell"/>
</dbReference>
<dbReference type="InterPro" id="IPR051056">
    <property type="entry name" value="Glycosyl_Hydrolase_73"/>
</dbReference>
<dbReference type="PRINTS" id="PR01002">
    <property type="entry name" value="FLGFLGJ"/>
</dbReference>
<dbReference type="InterPro" id="IPR002901">
    <property type="entry name" value="MGlyc_endo_b_GlcNAc-like_dom"/>
</dbReference>
<dbReference type="GO" id="GO:0016798">
    <property type="term" value="F:hydrolase activity, acting on glycosyl bonds"/>
    <property type="evidence" value="ECO:0007669"/>
    <property type="project" value="UniProtKB-KW"/>
</dbReference>
<proteinExistence type="inferred from homology"/>
<dbReference type="EMBL" id="VJNA01000011">
    <property type="protein sequence ID" value="TSE25380.1"/>
    <property type="molecule type" value="Genomic_DNA"/>
</dbReference>
<sequence length="299" mass="32083">MVAETRLSLGVQDAARGLAADARSLDALKASAGRDPKAALKETARQFEALFMRELLKSMREATMKSGLMDNEGTDMGTELLDEQWALKMSGLPGGLSEMIERQLQQQIDPAARRAAASPAAVAPAAAASDGAAPNGVVPTPTPAQAAFVARHRDVALQVQRETGIPAAFMIGQAAHETGWGRSEIRAADGSNSHNLFGIKATAGWRGKVAEVLTTEYVDGQPRKVVQRFRAYDSYADAFRDYARLITQSPRYQAAARSVHSAQAYAQQLQQAGYATDPQYAAKLSRVINTTLQLQRALG</sequence>
<keyword evidence="9" id="KW-0961">Cell wall biogenesis/degradation</keyword>
<feature type="domain" description="Mannosyl-glycoprotein endo-beta-N-acetylglucosamidase-like" evidence="11">
    <location>
        <begin position="137"/>
        <end position="292"/>
    </location>
</feature>
<comment type="similarity">
    <text evidence="3">In the N-terminal section; belongs to the FlgJ family.</text>
</comment>
<dbReference type="GO" id="GO:0071973">
    <property type="term" value="P:bacterial-type flagellum-dependent cell motility"/>
    <property type="evidence" value="ECO:0007669"/>
    <property type="project" value="TreeGrafter"/>
</dbReference>
<evidence type="ECO:0000256" key="8">
    <source>
        <dbReference type="ARBA" id="ARBA00023295"/>
    </source>
</evidence>
<evidence type="ECO:0000256" key="6">
    <source>
        <dbReference type="ARBA" id="ARBA00022764"/>
    </source>
</evidence>
<protein>
    <recommendedName>
        <fullName evidence="5">Peptidoglycan hydrolase FlgJ</fullName>
    </recommendedName>
    <alternativeName>
        <fullName evidence="10">Muramidase FlgJ</fullName>
    </alternativeName>
</protein>
<evidence type="ECO:0000256" key="4">
    <source>
        <dbReference type="ARBA" id="ARBA00007974"/>
    </source>
</evidence>
<accession>A0A554WP72</accession>
<comment type="similarity">
    <text evidence="4">In the C-terminal section; belongs to the glycosyl hydrolase 73 family.</text>
</comment>
<dbReference type="Gene3D" id="1.10.530.10">
    <property type="match status" value="1"/>
</dbReference>
<evidence type="ECO:0000256" key="3">
    <source>
        <dbReference type="ARBA" id="ARBA00006880"/>
    </source>
</evidence>
<dbReference type="SMART" id="SM00047">
    <property type="entry name" value="LYZ2"/>
    <property type="match status" value="1"/>
</dbReference>
<dbReference type="PANTHER" id="PTHR33308:SF9">
    <property type="entry name" value="PEPTIDOGLYCAN HYDROLASE FLGJ"/>
    <property type="match status" value="1"/>
</dbReference>
<keyword evidence="6" id="KW-0574">Periplasm</keyword>
<evidence type="ECO:0000256" key="1">
    <source>
        <dbReference type="ARBA" id="ARBA00002954"/>
    </source>
</evidence>
<comment type="function">
    <text evidence="1">Flagellum-specific muramidase which hydrolyzes the peptidoglycan layer to assemble the rod structure in the periplasmic space.</text>
</comment>